<dbReference type="AlphaFoldDB" id="A0A255YXZ3"/>
<keyword evidence="2" id="KW-1185">Reference proteome</keyword>
<dbReference type="OrthoDB" id="7357013at2"/>
<protein>
    <submittedName>
        <fullName evidence="1">Uncharacterized protein</fullName>
    </submittedName>
</protein>
<gene>
    <name evidence="1" type="ORF">CHU95_11605</name>
</gene>
<comment type="caution">
    <text evidence="1">The sequence shown here is derived from an EMBL/GenBank/DDBJ whole genome shotgun (WGS) entry which is preliminary data.</text>
</comment>
<sequence>MGVSLFKRSKPITAPVPGAVYQRVIFNTVETARVLAVTQDGFPLPHVRYVARNDVVDGPDPHGLRRDKGAVRTLTVDSFTRLFGNPRAG</sequence>
<evidence type="ECO:0000313" key="2">
    <source>
        <dbReference type="Proteomes" id="UP000216998"/>
    </source>
</evidence>
<organism evidence="1 2">
    <name type="scientific">Niveispirillum lacus</name>
    <dbReference type="NCBI Taxonomy" id="1981099"/>
    <lineage>
        <taxon>Bacteria</taxon>
        <taxon>Pseudomonadati</taxon>
        <taxon>Pseudomonadota</taxon>
        <taxon>Alphaproteobacteria</taxon>
        <taxon>Rhodospirillales</taxon>
        <taxon>Azospirillaceae</taxon>
        <taxon>Niveispirillum</taxon>
    </lineage>
</organism>
<accession>A0A255YXZ3</accession>
<dbReference type="EMBL" id="NOXU01000029">
    <property type="protein sequence ID" value="OYQ34106.1"/>
    <property type="molecule type" value="Genomic_DNA"/>
</dbReference>
<dbReference type="Proteomes" id="UP000216998">
    <property type="component" value="Unassembled WGS sequence"/>
</dbReference>
<reference evidence="1 2" key="1">
    <citation type="submission" date="2017-07" db="EMBL/GenBank/DDBJ databases">
        <title>Niveispirillum cyanobacteriorum sp. nov., isolated from cyanobacterial aggregates in a eutrophic lake.</title>
        <authorList>
            <person name="Cai H."/>
        </authorList>
    </citation>
    <scope>NUCLEOTIDE SEQUENCE [LARGE SCALE GENOMIC DNA]</scope>
    <source>
        <strain evidence="2">TH1-14</strain>
    </source>
</reference>
<proteinExistence type="predicted"/>
<dbReference type="RefSeq" id="WP_094456516.1">
    <property type="nucleotide sequence ID" value="NZ_NOXU01000029.1"/>
</dbReference>
<evidence type="ECO:0000313" key="1">
    <source>
        <dbReference type="EMBL" id="OYQ34106.1"/>
    </source>
</evidence>
<name>A0A255YXZ3_9PROT</name>